<proteinExistence type="predicted"/>
<evidence type="ECO:0000313" key="2">
    <source>
        <dbReference type="EMBL" id="KAG1315702.1"/>
    </source>
</evidence>
<comment type="caution">
    <text evidence="2">The sequence shown here is derived from an EMBL/GenBank/DDBJ whole genome shotgun (WGS) entry which is preliminary data.</text>
</comment>
<dbReference type="PANTHER" id="PTHR46564:SF1">
    <property type="entry name" value="TRANSPOSASE"/>
    <property type="match status" value="1"/>
</dbReference>
<organism evidence="2 3">
    <name type="scientific">Rhizopus oryzae</name>
    <name type="common">Mucormycosis agent</name>
    <name type="synonym">Rhizopus arrhizus var. delemar</name>
    <dbReference type="NCBI Taxonomy" id="64495"/>
    <lineage>
        <taxon>Eukaryota</taxon>
        <taxon>Fungi</taxon>
        <taxon>Fungi incertae sedis</taxon>
        <taxon>Mucoromycota</taxon>
        <taxon>Mucoromycotina</taxon>
        <taxon>Mucoromycetes</taxon>
        <taxon>Mucorales</taxon>
        <taxon>Mucorineae</taxon>
        <taxon>Rhizopodaceae</taxon>
        <taxon>Rhizopus</taxon>
    </lineage>
</organism>
<dbReference type="SUPFAM" id="SSF46689">
    <property type="entry name" value="Homeodomain-like"/>
    <property type="match status" value="1"/>
</dbReference>
<reference evidence="2" key="1">
    <citation type="journal article" date="2020" name="Microb. Genom.">
        <title>Genetic diversity of clinical and environmental Mucorales isolates obtained from an investigation of mucormycosis cases among solid organ transplant recipients.</title>
        <authorList>
            <person name="Nguyen M.H."/>
            <person name="Kaul D."/>
            <person name="Muto C."/>
            <person name="Cheng S.J."/>
            <person name="Richter R.A."/>
            <person name="Bruno V.M."/>
            <person name="Liu G."/>
            <person name="Beyhan S."/>
            <person name="Sundermann A.J."/>
            <person name="Mounaud S."/>
            <person name="Pasculle A.W."/>
            <person name="Nierman W.C."/>
            <person name="Driscoll E."/>
            <person name="Cumbie R."/>
            <person name="Clancy C.J."/>
            <person name="Dupont C.L."/>
        </authorList>
    </citation>
    <scope>NUCLEOTIDE SEQUENCE</scope>
    <source>
        <strain evidence="2">GL11</strain>
    </source>
</reference>
<dbReference type="Gene3D" id="3.30.420.10">
    <property type="entry name" value="Ribonuclease H-like superfamily/Ribonuclease H"/>
    <property type="match status" value="2"/>
</dbReference>
<feature type="domain" description="Tc1-like transposase DDE" evidence="1">
    <location>
        <begin position="217"/>
        <end position="272"/>
    </location>
</feature>
<dbReference type="InterPro" id="IPR009057">
    <property type="entry name" value="Homeodomain-like_sf"/>
</dbReference>
<dbReference type="InterPro" id="IPR038717">
    <property type="entry name" value="Tc1-like_DDE_dom"/>
</dbReference>
<dbReference type="InterPro" id="IPR036397">
    <property type="entry name" value="RNaseH_sf"/>
</dbReference>
<accession>A0A9P7BXL5</accession>
<sequence>MKVDDETYPLDSVTNYDQYIDLKPPEKQVGLNVAQAARKLCMPTRTAQGWYDRDQQNPQDIIQRKTAKNPVGRPPSLGEEHRVFLVYYIDKKPSLILDEIMDGLSAQFMDLSISKTAVYNFIKEKCRISLKKAYFHSVERNSFENIERRYKWIKIWMETDIDYLSNCIFIDEAAFHIGMKRTVAWSKIGSRAEVVMPKTRAKTTTILGAISPYGVINVKVRKPRAVNQNKKRRRRGYGCVYLPPYSPELNPIEQHWSVCKSKMKREELLQEETLSSRIHIL</sequence>
<dbReference type="Proteomes" id="UP000716291">
    <property type="component" value="Unassembled WGS sequence"/>
</dbReference>
<dbReference type="Pfam" id="PF13358">
    <property type="entry name" value="DDE_3"/>
    <property type="match status" value="1"/>
</dbReference>
<dbReference type="PANTHER" id="PTHR46564">
    <property type="entry name" value="TRANSPOSASE"/>
    <property type="match status" value="1"/>
</dbReference>
<gene>
    <name evidence="2" type="ORF">G6F64_000460</name>
</gene>
<protein>
    <recommendedName>
        <fullName evidence="1">Tc1-like transposase DDE domain-containing protein</fullName>
    </recommendedName>
</protein>
<dbReference type="AlphaFoldDB" id="A0A9P7BXL5"/>
<name>A0A9P7BXL5_RHIOR</name>
<dbReference type="GO" id="GO:0003676">
    <property type="term" value="F:nucleic acid binding"/>
    <property type="evidence" value="ECO:0007669"/>
    <property type="project" value="InterPro"/>
</dbReference>
<evidence type="ECO:0000313" key="3">
    <source>
        <dbReference type="Proteomes" id="UP000716291"/>
    </source>
</evidence>
<keyword evidence="3" id="KW-1185">Reference proteome</keyword>
<evidence type="ECO:0000259" key="1">
    <source>
        <dbReference type="Pfam" id="PF13358"/>
    </source>
</evidence>
<dbReference type="EMBL" id="JAANQT010000027">
    <property type="protein sequence ID" value="KAG1315702.1"/>
    <property type="molecule type" value="Genomic_DNA"/>
</dbReference>